<dbReference type="InterPro" id="IPR050476">
    <property type="entry name" value="Insect_CytP450_Detox"/>
</dbReference>
<dbReference type="PRINTS" id="PR00385">
    <property type="entry name" value="P450"/>
</dbReference>
<evidence type="ECO:0000256" key="12">
    <source>
        <dbReference type="ARBA" id="ARBA00023136"/>
    </source>
</evidence>
<dbReference type="PANTHER" id="PTHR24292">
    <property type="entry name" value="CYTOCHROME P450"/>
    <property type="match status" value="1"/>
</dbReference>
<evidence type="ECO:0000256" key="2">
    <source>
        <dbReference type="ARBA" id="ARBA00004174"/>
    </source>
</evidence>
<dbReference type="AlphaFoldDB" id="A0ABD0YU74"/>
<evidence type="ECO:0000256" key="14">
    <source>
        <dbReference type="RuleBase" id="RU000461"/>
    </source>
</evidence>
<evidence type="ECO:0000256" key="4">
    <source>
        <dbReference type="ARBA" id="ARBA00010617"/>
    </source>
</evidence>
<dbReference type="SUPFAM" id="SSF48264">
    <property type="entry name" value="Cytochrome P450"/>
    <property type="match status" value="1"/>
</dbReference>
<evidence type="ECO:0000256" key="3">
    <source>
        <dbReference type="ARBA" id="ARBA00004406"/>
    </source>
</evidence>
<keyword evidence="5 13" id="KW-0349">Heme</keyword>
<comment type="subcellular location">
    <subcellularLocation>
        <location evidence="3">Endoplasmic reticulum membrane</location>
        <topology evidence="3">Peripheral membrane protein</topology>
    </subcellularLocation>
    <subcellularLocation>
        <location evidence="2">Microsome membrane</location>
        <topology evidence="2">Peripheral membrane protein</topology>
    </subcellularLocation>
</comment>
<keyword evidence="10 13" id="KW-0408">Iron</keyword>
<evidence type="ECO:0000256" key="5">
    <source>
        <dbReference type="ARBA" id="ARBA00022617"/>
    </source>
</evidence>
<dbReference type="Pfam" id="PF00067">
    <property type="entry name" value="p450"/>
    <property type="match status" value="1"/>
</dbReference>
<comment type="cofactor">
    <cofactor evidence="1 13">
        <name>heme</name>
        <dbReference type="ChEBI" id="CHEBI:30413"/>
    </cofactor>
</comment>
<dbReference type="GO" id="GO:0005789">
    <property type="term" value="C:endoplasmic reticulum membrane"/>
    <property type="evidence" value="ECO:0007669"/>
    <property type="project" value="UniProtKB-SubCell"/>
</dbReference>
<keyword evidence="7" id="KW-0256">Endoplasmic reticulum</keyword>
<dbReference type="InterPro" id="IPR017972">
    <property type="entry name" value="Cyt_P450_CS"/>
</dbReference>
<dbReference type="PROSITE" id="PS00086">
    <property type="entry name" value="CYTOCHROME_P450"/>
    <property type="match status" value="1"/>
</dbReference>
<feature type="binding site" description="axial binding residue" evidence="13">
    <location>
        <position position="391"/>
    </location>
    <ligand>
        <name>heme</name>
        <dbReference type="ChEBI" id="CHEBI:30413"/>
    </ligand>
    <ligandPart>
        <name>Fe</name>
        <dbReference type="ChEBI" id="CHEBI:18248"/>
    </ligandPart>
</feature>
<evidence type="ECO:0000313" key="16">
    <source>
        <dbReference type="Proteomes" id="UP001558652"/>
    </source>
</evidence>
<evidence type="ECO:0000256" key="6">
    <source>
        <dbReference type="ARBA" id="ARBA00022723"/>
    </source>
</evidence>
<keyword evidence="6 13" id="KW-0479">Metal-binding</keyword>
<dbReference type="Gene3D" id="1.10.630.10">
    <property type="entry name" value="Cytochrome P450"/>
    <property type="match status" value="1"/>
</dbReference>
<evidence type="ECO:0000256" key="9">
    <source>
        <dbReference type="ARBA" id="ARBA00023002"/>
    </source>
</evidence>
<accession>A0ABD0YU74</accession>
<sequence>MVGTFSLTNPVLLVRDPRLVDKIMATDFSHFVDRGLASDAQASPIDLGLVTMTGASWKAARQKLSPVFSSGKLKTMFEQVSLTAQAIIGYIEKAGGAEMNVKEITSMYSTDVTASCFFGLDVGATLGADNEFRRQALRAFDMTYPQFLKFLLTLNLPSWIGRRLGGSLTPPDLAAYFGDIIAHAIKARKENDIRRSDILQLLLDIREKGTVEPTRSATAVDPDDEYLAMGGNRENKESSEFNDDSVAAHAYTFLTAGLDTSTLALCFCIMQLSLHQDVQEKARDEVRKVLGSKSWPTYLDLKAMSYLENCILETMRLYPAVAILFRQCTKDYTFEDGVTLKAGDSLVLPILGIHTDPNYFDDPMKYRPERHSESKFQRGTFFPFGDGPRICIGNFVASTIIFYKLPIK</sequence>
<evidence type="ECO:0008006" key="17">
    <source>
        <dbReference type="Google" id="ProtNLM"/>
    </source>
</evidence>
<keyword evidence="9 14" id="KW-0560">Oxidoreductase</keyword>
<dbReference type="GO" id="GO:0046872">
    <property type="term" value="F:metal ion binding"/>
    <property type="evidence" value="ECO:0007669"/>
    <property type="project" value="UniProtKB-KW"/>
</dbReference>
<comment type="caution">
    <text evidence="15">The sequence shown here is derived from an EMBL/GenBank/DDBJ whole genome shotgun (WGS) entry which is preliminary data.</text>
</comment>
<dbReference type="Proteomes" id="UP001558652">
    <property type="component" value="Unassembled WGS sequence"/>
</dbReference>
<dbReference type="EMBL" id="JBFDAA010000002">
    <property type="protein sequence ID" value="KAL1139502.1"/>
    <property type="molecule type" value="Genomic_DNA"/>
</dbReference>
<dbReference type="InterPro" id="IPR001128">
    <property type="entry name" value="Cyt_P450"/>
</dbReference>
<keyword evidence="12" id="KW-0472">Membrane</keyword>
<keyword evidence="16" id="KW-1185">Reference proteome</keyword>
<evidence type="ECO:0000256" key="8">
    <source>
        <dbReference type="ARBA" id="ARBA00022848"/>
    </source>
</evidence>
<comment type="similarity">
    <text evidence="4 14">Belongs to the cytochrome P450 family.</text>
</comment>
<proteinExistence type="inferred from homology"/>
<dbReference type="InterPro" id="IPR002401">
    <property type="entry name" value="Cyt_P450_E_grp-I"/>
</dbReference>
<name>A0ABD0YU74_9HEMI</name>
<evidence type="ECO:0000256" key="13">
    <source>
        <dbReference type="PIRSR" id="PIRSR602401-1"/>
    </source>
</evidence>
<protein>
    <recommendedName>
        <fullName evidence="17">Cytochrome P450</fullName>
    </recommendedName>
</protein>
<evidence type="ECO:0000256" key="7">
    <source>
        <dbReference type="ARBA" id="ARBA00022824"/>
    </source>
</evidence>
<gene>
    <name evidence="15" type="ORF">AAG570_006485</name>
</gene>
<dbReference type="PRINTS" id="PR00463">
    <property type="entry name" value="EP450I"/>
</dbReference>
<organism evidence="15 16">
    <name type="scientific">Ranatra chinensis</name>
    <dbReference type="NCBI Taxonomy" id="642074"/>
    <lineage>
        <taxon>Eukaryota</taxon>
        <taxon>Metazoa</taxon>
        <taxon>Ecdysozoa</taxon>
        <taxon>Arthropoda</taxon>
        <taxon>Hexapoda</taxon>
        <taxon>Insecta</taxon>
        <taxon>Pterygota</taxon>
        <taxon>Neoptera</taxon>
        <taxon>Paraneoptera</taxon>
        <taxon>Hemiptera</taxon>
        <taxon>Heteroptera</taxon>
        <taxon>Panheteroptera</taxon>
        <taxon>Nepomorpha</taxon>
        <taxon>Nepidae</taxon>
        <taxon>Ranatrinae</taxon>
        <taxon>Ranatra</taxon>
    </lineage>
</organism>
<evidence type="ECO:0000256" key="1">
    <source>
        <dbReference type="ARBA" id="ARBA00001971"/>
    </source>
</evidence>
<dbReference type="InterPro" id="IPR036396">
    <property type="entry name" value="Cyt_P450_sf"/>
</dbReference>
<dbReference type="PANTHER" id="PTHR24292:SF104">
    <property type="entry name" value="CYTOCHROME P450 308A1-RELATED"/>
    <property type="match status" value="1"/>
</dbReference>
<keyword evidence="11 14" id="KW-0503">Monooxygenase</keyword>
<dbReference type="GO" id="GO:0004497">
    <property type="term" value="F:monooxygenase activity"/>
    <property type="evidence" value="ECO:0007669"/>
    <property type="project" value="UniProtKB-KW"/>
</dbReference>
<evidence type="ECO:0000256" key="10">
    <source>
        <dbReference type="ARBA" id="ARBA00023004"/>
    </source>
</evidence>
<keyword evidence="8" id="KW-0492">Microsome</keyword>
<reference evidence="15 16" key="1">
    <citation type="submission" date="2024-07" db="EMBL/GenBank/DDBJ databases">
        <title>Chromosome-level genome assembly of the water stick insect Ranatra chinensis (Heteroptera: Nepidae).</title>
        <authorList>
            <person name="Liu X."/>
        </authorList>
    </citation>
    <scope>NUCLEOTIDE SEQUENCE [LARGE SCALE GENOMIC DNA]</scope>
    <source>
        <strain evidence="15">Cailab_2021Rc</strain>
        <tissue evidence="15">Muscle</tissue>
    </source>
</reference>
<evidence type="ECO:0000256" key="11">
    <source>
        <dbReference type="ARBA" id="ARBA00023033"/>
    </source>
</evidence>
<dbReference type="CDD" id="cd11056">
    <property type="entry name" value="CYP6-like"/>
    <property type="match status" value="1"/>
</dbReference>
<evidence type="ECO:0000313" key="15">
    <source>
        <dbReference type="EMBL" id="KAL1139502.1"/>
    </source>
</evidence>